<evidence type="ECO:0000256" key="1">
    <source>
        <dbReference type="SAM" id="Coils"/>
    </source>
</evidence>
<sequence length="174" mass="19511">MPRARAKSQPTKNVRRSARLAQPTSAQPRRTSKKVLVKKPATTSPRNPTPADLEEKKILLKALTNTLEVKIKKKSVLQVARYKQQNLQDDHEIAVSVAQLYVAGINYGMEDQESELVRATGRLKACRERLGKAHQAILCAEGEVAALLIKHQRLAEEIERMEEDESDHDEALGQ</sequence>
<comment type="caution">
    <text evidence="3">The sequence shown here is derived from an EMBL/GenBank/DDBJ whole genome shotgun (WGS) entry which is preliminary data.</text>
</comment>
<feature type="region of interest" description="Disordered" evidence="2">
    <location>
        <begin position="1"/>
        <end position="52"/>
    </location>
</feature>
<name>A0A8H5U3Q1_FUSHE</name>
<feature type="coiled-coil region" evidence="1">
    <location>
        <begin position="109"/>
        <end position="171"/>
    </location>
</feature>
<gene>
    <name evidence="3" type="ORF">FHETE_993</name>
</gene>
<accession>A0A8H5U3Q1</accession>
<keyword evidence="4" id="KW-1185">Reference proteome</keyword>
<dbReference type="AlphaFoldDB" id="A0A8H5U3Q1"/>
<dbReference type="EMBL" id="JAAGWQ010000013">
    <property type="protein sequence ID" value="KAF5679252.1"/>
    <property type="molecule type" value="Genomic_DNA"/>
</dbReference>
<reference evidence="3 4" key="1">
    <citation type="submission" date="2020-05" db="EMBL/GenBank/DDBJ databases">
        <title>Identification and distribution of gene clusters putatively required for synthesis of sphingolipid metabolism inhibitors in phylogenetically diverse species of the filamentous fungus Fusarium.</title>
        <authorList>
            <person name="Kim H.-S."/>
            <person name="Busman M."/>
            <person name="Brown D.W."/>
            <person name="Divon H."/>
            <person name="Uhlig S."/>
            <person name="Proctor R.H."/>
        </authorList>
    </citation>
    <scope>NUCLEOTIDE SEQUENCE [LARGE SCALE GENOMIC DNA]</scope>
    <source>
        <strain evidence="3 4">NRRL 20693</strain>
    </source>
</reference>
<dbReference type="Proteomes" id="UP000567885">
    <property type="component" value="Unassembled WGS sequence"/>
</dbReference>
<proteinExistence type="predicted"/>
<organism evidence="3 4">
    <name type="scientific">Fusarium heterosporum</name>
    <dbReference type="NCBI Taxonomy" id="42747"/>
    <lineage>
        <taxon>Eukaryota</taxon>
        <taxon>Fungi</taxon>
        <taxon>Dikarya</taxon>
        <taxon>Ascomycota</taxon>
        <taxon>Pezizomycotina</taxon>
        <taxon>Sordariomycetes</taxon>
        <taxon>Hypocreomycetidae</taxon>
        <taxon>Hypocreales</taxon>
        <taxon>Nectriaceae</taxon>
        <taxon>Fusarium</taxon>
        <taxon>Fusarium heterosporum species complex</taxon>
    </lineage>
</organism>
<evidence type="ECO:0000256" key="2">
    <source>
        <dbReference type="SAM" id="MobiDB-lite"/>
    </source>
</evidence>
<evidence type="ECO:0000313" key="3">
    <source>
        <dbReference type="EMBL" id="KAF5679252.1"/>
    </source>
</evidence>
<keyword evidence="1" id="KW-0175">Coiled coil</keyword>
<evidence type="ECO:0000313" key="4">
    <source>
        <dbReference type="Proteomes" id="UP000567885"/>
    </source>
</evidence>
<protein>
    <submittedName>
        <fullName evidence="3">Uncharacterized protein</fullName>
    </submittedName>
</protein>